<reference evidence="8" key="1">
    <citation type="submission" date="2025-08" db="UniProtKB">
        <authorList>
            <consortium name="RefSeq"/>
        </authorList>
    </citation>
    <scope>IDENTIFICATION</scope>
</reference>
<feature type="domain" description="C1q" evidence="6">
    <location>
        <begin position="126"/>
        <end position="261"/>
    </location>
</feature>
<dbReference type="SMART" id="SM00110">
    <property type="entry name" value="C1Q"/>
    <property type="match status" value="1"/>
</dbReference>
<dbReference type="Gene3D" id="2.60.120.40">
    <property type="match status" value="1"/>
</dbReference>
<feature type="compositionally biased region" description="Basic and acidic residues" evidence="5">
    <location>
        <begin position="68"/>
        <end position="77"/>
    </location>
</feature>
<name>A0A6J2W1W0_CHACN</name>
<organism evidence="7 8">
    <name type="scientific">Chanos chanos</name>
    <name type="common">Milkfish</name>
    <name type="synonym">Mugil chanos</name>
    <dbReference type="NCBI Taxonomy" id="29144"/>
    <lineage>
        <taxon>Eukaryota</taxon>
        <taxon>Metazoa</taxon>
        <taxon>Chordata</taxon>
        <taxon>Craniata</taxon>
        <taxon>Vertebrata</taxon>
        <taxon>Euteleostomi</taxon>
        <taxon>Actinopterygii</taxon>
        <taxon>Neopterygii</taxon>
        <taxon>Teleostei</taxon>
        <taxon>Ostariophysi</taxon>
        <taxon>Gonorynchiformes</taxon>
        <taxon>Chanidae</taxon>
        <taxon>Chanos</taxon>
    </lineage>
</organism>
<comment type="subcellular location">
    <subcellularLocation>
        <location evidence="1">Secreted</location>
        <location evidence="1">Extracellular space</location>
        <location evidence="1">Extracellular matrix</location>
    </subcellularLocation>
</comment>
<keyword evidence="7" id="KW-1185">Reference proteome</keyword>
<evidence type="ECO:0000313" key="8">
    <source>
        <dbReference type="RefSeq" id="XP_030638188.1"/>
    </source>
</evidence>
<dbReference type="OrthoDB" id="8964326at2759"/>
<dbReference type="InterPro" id="IPR008983">
    <property type="entry name" value="Tumour_necrosis_fac-like_dom"/>
</dbReference>
<keyword evidence="4" id="KW-0732">Signal</keyword>
<feature type="region of interest" description="Disordered" evidence="5">
    <location>
        <begin position="60"/>
        <end position="124"/>
    </location>
</feature>
<dbReference type="InterPro" id="IPR008160">
    <property type="entry name" value="Collagen"/>
</dbReference>
<sequence>MKSNTVSNRSQTRFSHTMACVHWSVSTVLCVCILLWKGTLSAADTCSAYRGYPGVPGIPGAHGANGKDGPKGQKGDPGDGAQDLRGQKGDRGYPGNPGRPGLKGDPGIQGPQGSQGKKGEKGSLTAGTQRSFFSYKIPHTRALPLASEPLNFVGPFLMDMQPGQGGESLTNGKFVCKIKGLYFFTFHVSARSFVCLNIKKKMEKVVGFCDYSDGFMLTSGSVVLSLQDNDEVSVQPTEMNSVISRQGADSTFTGFLLYPMK</sequence>
<dbReference type="GeneID" id="115818836"/>
<dbReference type="SUPFAM" id="SSF49842">
    <property type="entry name" value="TNF-like"/>
    <property type="match status" value="1"/>
</dbReference>
<evidence type="ECO:0000259" key="6">
    <source>
        <dbReference type="PROSITE" id="PS50871"/>
    </source>
</evidence>
<dbReference type="PANTHER" id="PTHR15427:SF43">
    <property type="entry name" value="COMPLEMENT COMPONENT 1, Q SUBCOMPONENT, B CHAIN PRECURSOR"/>
    <property type="match status" value="1"/>
</dbReference>
<dbReference type="PROSITE" id="PS50871">
    <property type="entry name" value="C1Q"/>
    <property type="match status" value="1"/>
</dbReference>
<feature type="compositionally biased region" description="Low complexity" evidence="5">
    <location>
        <begin position="105"/>
        <end position="115"/>
    </location>
</feature>
<dbReference type="Pfam" id="PF00386">
    <property type="entry name" value="C1q"/>
    <property type="match status" value="1"/>
</dbReference>
<keyword evidence="2" id="KW-0964">Secreted</keyword>
<dbReference type="PRINTS" id="PR00007">
    <property type="entry name" value="COMPLEMNTC1Q"/>
</dbReference>
<dbReference type="Proteomes" id="UP000504632">
    <property type="component" value="Chromosome 8"/>
</dbReference>
<keyword evidence="3" id="KW-0272">Extracellular matrix</keyword>
<gene>
    <name evidence="8" type="primary">c1qb</name>
</gene>
<accession>A0A6J2W1W0</accession>
<proteinExistence type="predicted"/>
<evidence type="ECO:0000256" key="2">
    <source>
        <dbReference type="ARBA" id="ARBA00022525"/>
    </source>
</evidence>
<evidence type="ECO:0000256" key="5">
    <source>
        <dbReference type="SAM" id="MobiDB-lite"/>
    </source>
</evidence>
<dbReference type="InterPro" id="IPR001073">
    <property type="entry name" value="C1q_dom"/>
</dbReference>
<dbReference type="Pfam" id="PF01391">
    <property type="entry name" value="Collagen"/>
    <property type="match status" value="1"/>
</dbReference>
<protein>
    <submittedName>
        <fullName evidence="8">Complement C1q subcomponent subunit B</fullName>
    </submittedName>
</protein>
<evidence type="ECO:0000313" key="7">
    <source>
        <dbReference type="Proteomes" id="UP000504632"/>
    </source>
</evidence>
<dbReference type="RefSeq" id="XP_030638188.1">
    <property type="nucleotide sequence ID" value="XM_030782328.1"/>
</dbReference>
<dbReference type="InterPro" id="IPR050392">
    <property type="entry name" value="Collagen/C1q_domain"/>
</dbReference>
<evidence type="ECO:0000256" key="4">
    <source>
        <dbReference type="ARBA" id="ARBA00022729"/>
    </source>
</evidence>
<evidence type="ECO:0000256" key="3">
    <source>
        <dbReference type="ARBA" id="ARBA00022530"/>
    </source>
</evidence>
<evidence type="ECO:0000256" key="1">
    <source>
        <dbReference type="ARBA" id="ARBA00004498"/>
    </source>
</evidence>
<dbReference type="PANTHER" id="PTHR15427">
    <property type="entry name" value="EMILIN ELASTIN MICROFIBRIL INTERFACE-LOCATED PROTEIN ELASTIN MICROFIBRIL INTERFACER"/>
    <property type="match status" value="1"/>
</dbReference>
<dbReference type="AlphaFoldDB" id="A0A6J2W1W0"/>
<dbReference type="InParanoid" id="A0A6J2W1W0"/>
<dbReference type="CTD" id="713"/>